<dbReference type="Gene3D" id="1.25.10.10">
    <property type="entry name" value="Leucine-rich Repeat Variant"/>
    <property type="match status" value="2"/>
</dbReference>
<dbReference type="InterPro" id="IPR050693">
    <property type="entry name" value="Hsp70_NEF-Inhibitors"/>
</dbReference>
<dbReference type="GO" id="GO:0000774">
    <property type="term" value="F:adenyl-nucleotide exchange factor activity"/>
    <property type="evidence" value="ECO:0007669"/>
    <property type="project" value="TreeGrafter"/>
</dbReference>
<reference evidence="1" key="2">
    <citation type="submission" date="2019-06" db="EMBL/GenBank/DDBJ databases">
        <title>Genomics analysis of Aphanomyces spp. identifies a new class of oomycete effector associated with host adaptation.</title>
        <authorList>
            <person name="Gaulin E."/>
        </authorList>
    </citation>
    <scope>NUCLEOTIDE SEQUENCE</scope>
    <source>
        <strain evidence="1">CBS 578.67</strain>
    </source>
</reference>
<dbReference type="EMBL" id="VJMH01004091">
    <property type="protein sequence ID" value="KAF0703827.1"/>
    <property type="molecule type" value="Genomic_DNA"/>
</dbReference>
<dbReference type="AlphaFoldDB" id="A0A485KIE5"/>
<dbReference type="OrthoDB" id="7537227at2759"/>
<protein>
    <submittedName>
        <fullName evidence="2">Aste57867_7505 protein</fullName>
    </submittedName>
</protein>
<organism evidence="2 3">
    <name type="scientific">Aphanomyces stellatus</name>
    <dbReference type="NCBI Taxonomy" id="120398"/>
    <lineage>
        <taxon>Eukaryota</taxon>
        <taxon>Sar</taxon>
        <taxon>Stramenopiles</taxon>
        <taxon>Oomycota</taxon>
        <taxon>Saprolegniomycetes</taxon>
        <taxon>Saprolegniales</taxon>
        <taxon>Verrucalvaceae</taxon>
        <taxon>Aphanomyces</taxon>
    </lineage>
</organism>
<dbReference type="PANTHER" id="PTHR19316:SF18">
    <property type="entry name" value="HSP70-BINDING PROTEIN 1"/>
    <property type="match status" value="1"/>
</dbReference>
<name>A0A485KIE5_9STRA</name>
<gene>
    <name evidence="2" type="primary">Aste57867_7505</name>
    <name evidence="1" type="ORF">As57867_007479</name>
    <name evidence="2" type="ORF">ASTE57867_7505</name>
</gene>
<dbReference type="SUPFAM" id="SSF48371">
    <property type="entry name" value="ARM repeat"/>
    <property type="match status" value="1"/>
</dbReference>
<proteinExistence type="predicted"/>
<evidence type="ECO:0000313" key="1">
    <source>
        <dbReference type="EMBL" id="KAF0703827.1"/>
    </source>
</evidence>
<evidence type="ECO:0000313" key="2">
    <source>
        <dbReference type="EMBL" id="VFT84414.1"/>
    </source>
</evidence>
<keyword evidence="3" id="KW-1185">Reference proteome</keyword>
<reference evidence="2 3" key="1">
    <citation type="submission" date="2019-03" db="EMBL/GenBank/DDBJ databases">
        <authorList>
            <person name="Gaulin E."/>
            <person name="Dumas B."/>
        </authorList>
    </citation>
    <scope>NUCLEOTIDE SEQUENCE [LARGE SCALE GENOMIC DNA]</scope>
    <source>
        <strain evidence="2">CBS 568.67</strain>
    </source>
</reference>
<sequence>MAATIAGELRLGGAATLKAVQRLVQSEHIETVLAPELMRLVSSSEPAVAVPSFLALAKLCGNSDLDLHPPATFNAPEIALAVSDQLTSTDIRMQAAATLALTNMTQQHLALESTILSRVVDAIETSTHEGLQRALLGFIGNASASSGACQTLVNETNCIQVLSELIQADHGEPLRGAAALAIGNVLSTRDVTAQNLLRDVGGLPELVLLLSSTYADETNECSAWAISHGVHQNGLSQDLVGDAGAIGMLLKLALSFDDDVRRNALMALYSSAISHQPNIDRFKKNHGPAIVEDLLNDDVPECREYASLLLKEL</sequence>
<dbReference type="InterPro" id="IPR011989">
    <property type="entry name" value="ARM-like"/>
</dbReference>
<dbReference type="InterPro" id="IPR016024">
    <property type="entry name" value="ARM-type_fold"/>
</dbReference>
<dbReference type="Proteomes" id="UP000332933">
    <property type="component" value="Unassembled WGS sequence"/>
</dbReference>
<dbReference type="SMART" id="SM00185">
    <property type="entry name" value="ARM"/>
    <property type="match status" value="4"/>
</dbReference>
<accession>A0A485KIE5</accession>
<dbReference type="PANTHER" id="PTHR19316">
    <property type="entry name" value="PROTEIN FOLDING REGULATOR"/>
    <property type="match status" value="1"/>
</dbReference>
<evidence type="ECO:0000313" key="3">
    <source>
        <dbReference type="Proteomes" id="UP000332933"/>
    </source>
</evidence>
<dbReference type="InterPro" id="IPR000225">
    <property type="entry name" value="Armadillo"/>
</dbReference>
<dbReference type="EMBL" id="CAADRA010004103">
    <property type="protein sequence ID" value="VFT84414.1"/>
    <property type="molecule type" value="Genomic_DNA"/>
</dbReference>
<dbReference type="GO" id="GO:0005783">
    <property type="term" value="C:endoplasmic reticulum"/>
    <property type="evidence" value="ECO:0007669"/>
    <property type="project" value="TreeGrafter"/>
</dbReference>